<organism evidence="8 9">
    <name type="scientific">Venatoribacter cucullus</name>
    <dbReference type="NCBI Taxonomy" id="2661630"/>
    <lineage>
        <taxon>Bacteria</taxon>
        <taxon>Pseudomonadati</taxon>
        <taxon>Pseudomonadota</taxon>
        <taxon>Gammaproteobacteria</taxon>
        <taxon>Oceanospirillales</taxon>
        <taxon>Oceanospirillaceae</taxon>
        <taxon>Venatoribacter</taxon>
    </lineage>
</organism>
<reference evidence="8 9" key="1">
    <citation type="submission" date="2019-11" db="EMBL/GenBank/DDBJ databases">
        <title>Venatorbacter sp. nov. a predator of Campylobacter and other Gram-negative bacteria.</title>
        <authorList>
            <person name="Saeedi A."/>
            <person name="Cummings N.J."/>
            <person name="Connerton I.F."/>
            <person name="Connerton P.L."/>
        </authorList>
    </citation>
    <scope>NUCLEOTIDE SEQUENCE [LARGE SCALE GENOMIC DNA]</scope>
    <source>
        <strain evidence="8">XL5</strain>
    </source>
</reference>
<evidence type="ECO:0000256" key="6">
    <source>
        <dbReference type="ARBA" id="ARBA00022691"/>
    </source>
</evidence>
<dbReference type="PANTHER" id="PTHR11265:SF0">
    <property type="entry name" value="12S RRNA N4-METHYLCYTIDINE METHYLTRANSFERASE"/>
    <property type="match status" value="1"/>
</dbReference>
<evidence type="ECO:0000313" key="9">
    <source>
        <dbReference type="Proteomes" id="UP000596074"/>
    </source>
</evidence>
<dbReference type="RefSeq" id="WP_228344927.1">
    <property type="nucleotide sequence ID" value="NZ_CP045550.1"/>
</dbReference>
<dbReference type="InterPro" id="IPR002903">
    <property type="entry name" value="RsmH"/>
</dbReference>
<feature type="binding site" evidence="7">
    <location>
        <position position="103"/>
    </location>
    <ligand>
        <name>S-adenosyl-L-methionine</name>
        <dbReference type="ChEBI" id="CHEBI:59789"/>
    </ligand>
</feature>
<dbReference type="InterPro" id="IPR029063">
    <property type="entry name" value="SAM-dependent_MTases_sf"/>
</dbReference>
<feature type="binding site" evidence="7">
    <location>
        <position position="56"/>
    </location>
    <ligand>
        <name>S-adenosyl-L-methionine</name>
        <dbReference type="ChEBI" id="CHEBI:59789"/>
    </ligand>
</feature>
<keyword evidence="6 7" id="KW-0949">S-adenosyl-L-methionine</keyword>
<dbReference type="NCBIfam" id="TIGR00006">
    <property type="entry name" value="16S rRNA (cytosine(1402)-N(4))-methyltransferase RsmH"/>
    <property type="match status" value="1"/>
</dbReference>
<dbReference type="SUPFAM" id="SSF53335">
    <property type="entry name" value="S-adenosyl-L-methionine-dependent methyltransferases"/>
    <property type="match status" value="1"/>
</dbReference>
<dbReference type="Gene3D" id="1.10.150.170">
    <property type="entry name" value="Putative methyltransferase TM0872, insert domain"/>
    <property type="match status" value="1"/>
</dbReference>
<dbReference type="KEGG" id="vcw:GJQ55_10480"/>
<evidence type="ECO:0000256" key="3">
    <source>
        <dbReference type="ARBA" id="ARBA00022552"/>
    </source>
</evidence>
<keyword evidence="4 7" id="KW-0489">Methyltransferase</keyword>
<dbReference type="HAMAP" id="MF_01007">
    <property type="entry name" value="16SrRNA_methyltr_H"/>
    <property type="match status" value="1"/>
</dbReference>
<accession>A0A9E8JQK1</accession>
<name>A0A9E8JQK1_9GAMM</name>
<feature type="binding site" evidence="7">
    <location>
        <position position="82"/>
    </location>
    <ligand>
        <name>S-adenosyl-L-methionine</name>
        <dbReference type="ChEBI" id="CHEBI:59789"/>
    </ligand>
</feature>
<evidence type="ECO:0000256" key="5">
    <source>
        <dbReference type="ARBA" id="ARBA00022679"/>
    </source>
</evidence>
<comment type="similarity">
    <text evidence="1 7">Belongs to the methyltransferase superfamily. RsmH family.</text>
</comment>
<dbReference type="EC" id="2.1.1.199" evidence="7"/>
<evidence type="ECO:0000313" key="8">
    <source>
        <dbReference type="EMBL" id="QQD24868.1"/>
    </source>
</evidence>
<dbReference type="PIRSF" id="PIRSF004486">
    <property type="entry name" value="MraW"/>
    <property type="match status" value="1"/>
</dbReference>
<dbReference type="GO" id="GO:0005737">
    <property type="term" value="C:cytoplasm"/>
    <property type="evidence" value="ECO:0007669"/>
    <property type="project" value="UniProtKB-SubCell"/>
</dbReference>
<dbReference type="PANTHER" id="PTHR11265">
    <property type="entry name" value="S-ADENOSYL-METHYLTRANSFERASE MRAW"/>
    <property type="match status" value="1"/>
</dbReference>
<dbReference type="SUPFAM" id="SSF81799">
    <property type="entry name" value="Putative methyltransferase TM0872, insert domain"/>
    <property type="match status" value="1"/>
</dbReference>
<sequence length="311" mass="34045">MSLPESAHTTVLLHETVDGCLNDPAGIYVDGTFGRGGHSRLLLSKLAPAGRLIGIDKDPLAIASGHELAAEDSRFQIVQGSFADMKAALAQLGITKVNGILLDLGVSSPQLDDAERGFSFMKDGPLDMRMNPQAGISAADWVMTTAEDEMARVFKEYGEERFGRRMARAIVLARQEAPITRTLQLAEIVKQANPAWEKHKHPATRAFQAIRIAVNNELGDLERALADSVDLLLPGGRLAVISFHSLEDRMVKRFIRTQENGRELPRGIPVTDDMLGRTMKKIGKAIMPGDDEVRANARARSAVLRLAERLH</sequence>
<evidence type="ECO:0000256" key="2">
    <source>
        <dbReference type="ARBA" id="ARBA00022490"/>
    </source>
</evidence>
<comment type="function">
    <text evidence="7">Specifically methylates the N4 position of cytidine in position 1402 (C1402) of 16S rRNA.</text>
</comment>
<comment type="subcellular location">
    <subcellularLocation>
        <location evidence="7">Cytoplasm</location>
    </subcellularLocation>
</comment>
<gene>
    <name evidence="7 8" type="primary">rsmH</name>
    <name evidence="8" type="ORF">GJQ55_10480</name>
</gene>
<dbReference type="FunFam" id="1.10.150.170:FF:000001">
    <property type="entry name" value="Ribosomal RNA small subunit methyltransferase H"/>
    <property type="match status" value="1"/>
</dbReference>
<evidence type="ECO:0000256" key="4">
    <source>
        <dbReference type="ARBA" id="ARBA00022603"/>
    </source>
</evidence>
<dbReference type="InterPro" id="IPR023397">
    <property type="entry name" value="SAM-dep_MeTrfase_MraW_recog"/>
</dbReference>
<protein>
    <recommendedName>
        <fullName evidence="7">Ribosomal RNA small subunit methyltransferase H</fullName>
        <ecNumber evidence="7">2.1.1.199</ecNumber>
    </recommendedName>
    <alternativeName>
        <fullName evidence="7">16S rRNA m(4)C1402 methyltransferase</fullName>
    </alternativeName>
    <alternativeName>
        <fullName evidence="7">rRNA (cytosine-N(4)-)-methyltransferase RsmH</fullName>
    </alternativeName>
</protein>
<dbReference type="GO" id="GO:0070475">
    <property type="term" value="P:rRNA base methylation"/>
    <property type="evidence" value="ECO:0007669"/>
    <property type="project" value="UniProtKB-UniRule"/>
</dbReference>
<dbReference type="Proteomes" id="UP000596074">
    <property type="component" value="Chromosome"/>
</dbReference>
<proteinExistence type="inferred from homology"/>
<dbReference type="EMBL" id="CP046056">
    <property type="protein sequence ID" value="QQD24868.1"/>
    <property type="molecule type" value="Genomic_DNA"/>
</dbReference>
<evidence type="ECO:0000256" key="7">
    <source>
        <dbReference type="HAMAP-Rule" id="MF_01007"/>
    </source>
</evidence>
<keyword evidence="3 7" id="KW-0698">rRNA processing</keyword>
<dbReference type="Gene3D" id="3.40.50.150">
    <property type="entry name" value="Vaccinia Virus protein VP39"/>
    <property type="match status" value="1"/>
</dbReference>
<keyword evidence="5 7" id="KW-0808">Transferase</keyword>
<feature type="binding site" evidence="7">
    <location>
        <begin position="36"/>
        <end position="38"/>
    </location>
    <ligand>
        <name>S-adenosyl-L-methionine</name>
        <dbReference type="ChEBI" id="CHEBI:59789"/>
    </ligand>
</feature>
<keyword evidence="2 7" id="KW-0963">Cytoplasm</keyword>
<evidence type="ECO:0000256" key="1">
    <source>
        <dbReference type="ARBA" id="ARBA00010396"/>
    </source>
</evidence>
<dbReference type="GO" id="GO:0071424">
    <property type="term" value="F:rRNA (cytosine-N4-)-methyltransferase activity"/>
    <property type="evidence" value="ECO:0007669"/>
    <property type="project" value="UniProtKB-UniRule"/>
</dbReference>
<dbReference type="Pfam" id="PF01795">
    <property type="entry name" value="Methyltransf_5"/>
    <property type="match status" value="1"/>
</dbReference>
<comment type="catalytic activity">
    <reaction evidence="7">
        <text>cytidine(1402) in 16S rRNA + S-adenosyl-L-methionine = N(4)-methylcytidine(1402) in 16S rRNA + S-adenosyl-L-homocysteine + H(+)</text>
        <dbReference type="Rhea" id="RHEA:42928"/>
        <dbReference type="Rhea" id="RHEA-COMP:10286"/>
        <dbReference type="Rhea" id="RHEA-COMP:10287"/>
        <dbReference type="ChEBI" id="CHEBI:15378"/>
        <dbReference type="ChEBI" id="CHEBI:57856"/>
        <dbReference type="ChEBI" id="CHEBI:59789"/>
        <dbReference type="ChEBI" id="CHEBI:74506"/>
        <dbReference type="ChEBI" id="CHEBI:82748"/>
        <dbReference type="EC" id="2.1.1.199"/>
    </reaction>
</comment>
<keyword evidence="9" id="KW-1185">Reference proteome</keyword>
<dbReference type="AlphaFoldDB" id="A0A9E8JQK1"/>
<feature type="binding site" evidence="7">
    <location>
        <position position="110"/>
    </location>
    <ligand>
        <name>S-adenosyl-L-methionine</name>
        <dbReference type="ChEBI" id="CHEBI:59789"/>
    </ligand>
</feature>